<protein>
    <submittedName>
        <fullName evidence="5">Uncharacterized protein</fullName>
    </submittedName>
</protein>
<name>A0A836CP27_9STRA</name>
<dbReference type="PANTHER" id="PTHR13486">
    <property type="entry name" value="TELOMERE LENGTH AND SILENCING PROTEIN 1 TLS1 FAMILY MEMBER"/>
    <property type="match status" value="1"/>
</dbReference>
<evidence type="ECO:0000313" key="5">
    <source>
        <dbReference type="EMBL" id="KAG5192338.1"/>
    </source>
</evidence>
<dbReference type="Proteomes" id="UP000664859">
    <property type="component" value="Unassembled WGS sequence"/>
</dbReference>
<evidence type="ECO:0000256" key="2">
    <source>
        <dbReference type="ARBA" id="ARBA00007643"/>
    </source>
</evidence>
<dbReference type="AlphaFoldDB" id="A0A836CP27"/>
<proteinExistence type="inferred from homology"/>
<keyword evidence="6" id="KW-1185">Reference proteome</keyword>
<keyword evidence="3" id="KW-0539">Nucleus</keyword>
<comment type="subcellular location">
    <subcellularLocation>
        <location evidence="1">Nucleus</location>
    </subcellularLocation>
</comment>
<dbReference type="EMBL" id="JAFCMP010000007">
    <property type="protein sequence ID" value="KAG5192338.1"/>
    <property type="molecule type" value="Genomic_DNA"/>
</dbReference>
<accession>A0A836CP27</accession>
<feature type="region of interest" description="Disordered" evidence="4">
    <location>
        <begin position="137"/>
        <end position="180"/>
    </location>
</feature>
<organism evidence="5 6">
    <name type="scientific">Tribonema minus</name>
    <dbReference type="NCBI Taxonomy" id="303371"/>
    <lineage>
        <taxon>Eukaryota</taxon>
        <taxon>Sar</taxon>
        <taxon>Stramenopiles</taxon>
        <taxon>Ochrophyta</taxon>
        <taxon>PX clade</taxon>
        <taxon>Xanthophyceae</taxon>
        <taxon>Tribonematales</taxon>
        <taxon>Tribonemataceae</taxon>
        <taxon>Tribonema</taxon>
    </lineage>
</organism>
<dbReference type="GO" id="GO:0005681">
    <property type="term" value="C:spliceosomal complex"/>
    <property type="evidence" value="ECO:0007669"/>
    <property type="project" value="TreeGrafter"/>
</dbReference>
<feature type="compositionally biased region" description="Basic and acidic residues" evidence="4">
    <location>
        <begin position="159"/>
        <end position="172"/>
    </location>
</feature>
<evidence type="ECO:0000256" key="1">
    <source>
        <dbReference type="ARBA" id="ARBA00004123"/>
    </source>
</evidence>
<evidence type="ECO:0000256" key="3">
    <source>
        <dbReference type="ARBA" id="ARBA00023242"/>
    </source>
</evidence>
<comment type="similarity">
    <text evidence="2">Belongs to the TLS1 family.</text>
</comment>
<dbReference type="InterPro" id="IPR010756">
    <property type="entry name" value="Tls1-like"/>
</dbReference>
<evidence type="ECO:0000313" key="6">
    <source>
        <dbReference type="Proteomes" id="UP000664859"/>
    </source>
</evidence>
<comment type="caution">
    <text evidence="5">The sequence shown here is derived from an EMBL/GenBank/DDBJ whole genome shotgun (WGS) entry which is preliminary data.</text>
</comment>
<dbReference type="Pfam" id="PF07052">
    <property type="entry name" value="Hep_59"/>
    <property type="match status" value="1"/>
</dbReference>
<reference evidence="5" key="1">
    <citation type="submission" date="2021-02" db="EMBL/GenBank/DDBJ databases">
        <title>First Annotated Genome of the Yellow-green Alga Tribonema minus.</title>
        <authorList>
            <person name="Mahan K.M."/>
        </authorList>
    </citation>
    <scope>NUCLEOTIDE SEQUENCE</scope>
    <source>
        <strain evidence="5">UTEX B ZZ1240</strain>
    </source>
</reference>
<dbReference type="GO" id="GO:0000398">
    <property type="term" value="P:mRNA splicing, via spliceosome"/>
    <property type="evidence" value="ECO:0007669"/>
    <property type="project" value="TreeGrafter"/>
</dbReference>
<dbReference type="OrthoDB" id="5627at2759"/>
<gene>
    <name evidence="5" type="ORF">JKP88DRAFT_266220</name>
</gene>
<sequence length="180" mass="18933">MKRTVHEAKAMFGTFKADDLDGEIGQGAQIAWNTGIAEVDLPIDVKMRNIEATKAARAAFIARTRRGGGGGGGGGAARGDEAAEAPSELIGSFTANYSHHSKEYAAKMREREMARQKEMAVAAGGPAAAVVMAPTAAGVGEGAGGDRGKEGGGQGGNRRTKDFSNDDKVYERFKKRTRRF</sequence>
<dbReference type="PANTHER" id="PTHR13486:SF2">
    <property type="entry name" value="SPLICING FACTOR C9ORF78"/>
    <property type="match status" value="1"/>
</dbReference>
<evidence type="ECO:0000256" key="4">
    <source>
        <dbReference type="SAM" id="MobiDB-lite"/>
    </source>
</evidence>